<accession>A0A9R0F340</accession>
<dbReference type="Proteomes" id="UP000829999">
    <property type="component" value="Chromosome 20"/>
</dbReference>
<evidence type="ECO:0000313" key="4">
    <source>
        <dbReference type="RefSeq" id="XP_050557375.1"/>
    </source>
</evidence>
<dbReference type="AlphaFoldDB" id="A0A9R0F340"/>
<feature type="compositionally biased region" description="Low complexity" evidence="1">
    <location>
        <begin position="846"/>
        <end position="856"/>
    </location>
</feature>
<dbReference type="OrthoDB" id="7432491at2759"/>
<feature type="region of interest" description="Disordered" evidence="1">
    <location>
        <begin position="355"/>
        <end position="394"/>
    </location>
</feature>
<reference evidence="4" key="1">
    <citation type="submission" date="2025-08" db="UniProtKB">
        <authorList>
            <consortium name="RefSeq"/>
        </authorList>
    </citation>
    <scope>IDENTIFICATION</scope>
    <source>
        <tissue evidence="4">Whole larval tissue</tissue>
    </source>
</reference>
<feature type="compositionally biased region" description="Pro residues" evidence="1">
    <location>
        <begin position="807"/>
        <end position="823"/>
    </location>
</feature>
<keyword evidence="2" id="KW-0732">Signal</keyword>
<feature type="region of interest" description="Disordered" evidence="1">
    <location>
        <begin position="542"/>
        <end position="717"/>
    </location>
</feature>
<feature type="compositionally biased region" description="Low complexity" evidence="1">
    <location>
        <begin position="768"/>
        <end position="779"/>
    </location>
</feature>
<sequence>MKFVGIIFCVLLFCSKIVDSNPQSEGQIRQRAYQSSNWPVNKNVANEEYPDTDFTQSQNGDTLINQETNENVRNYYPNQPRYGNDFRYNKVPILSQRTEALANDDSSEDGRILESYPSRVESYPLRTPQIRLDDQRKRNWQPPNQYVRSQVIISENERPVETVEEPYRPVQFVKPKYIPPVNQRFRHPDRSFPIREQYPITRNADDTEYVANPAPRYPSRGPVAYESFNEDQDTPVETRVRVNNQKYLQNPGIVPQSRITHNGARENIGYVENDRFVNTAPISNYNDSPSEITVVENFDTDAVNLTPVNEERQVPVEVNKIPPPRPQIHRYRPNLHWNNFARHQTFNAAPAPTNYEGGFVSNNPAPISDNGAPSVPEDEEEPRTPYSDNANPDRNLYRQLASGVQKYDLNKIVTNPQVKNILAANNKRFIVFHPNGTIESLDKVDLDSQSNSKFRLVHSTPKKLDDDSAVVKGEVVNETPAPPHVPTTISKLPLHRLPPNVNPKVVDTDTKPLPPSPSLPVEDTNLKVSSVIKPIGFPPRVDESYAVPPPPPPPTSFEAPQENDKVKIVSQPVFEPKNTNEPEDEETSKPLPPNETQPINENTKPQPEEPVQPVNQNQFLRPYRPLPPYARRPLLRPPFKPLPPYARNKFQPLPREQPANDETINPVVENNEPPSDNLPVVEKDSPVPLNSEPKPINPPSDVDQPAGNGKPETLKPLEKVAVYDGSFQPIEHSYAPIPSLFVTSSTLSPNEPENKLPKNPRRKLIRRPPTTTTPAPTTANPDKKPNDELITISPIELNTENVSDVPPTTPSPPITPSLPVKPPGPEDKIQSSTTPLPSKDDKEKTTTVSPITTTVPTDDDEEAETTKPTTESPGEDAKIVVSIPSEDDDDEDPQIFKTNAKTIQAYSDEEDGEIKIDLPKGKGKGDSAVWVKTTNQDFIDILTGNNDSDMDMIYVFNIDYRPIIEREKNTQIFPNGTVVVTTKEITYSGKNDSKPKVVTSTKTMQVEDYDSDED</sequence>
<feature type="compositionally biased region" description="Pro residues" evidence="1">
    <location>
        <begin position="624"/>
        <end position="644"/>
    </location>
</feature>
<evidence type="ECO:0000313" key="3">
    <source>
        <dbReference type="Proteomes" id="UP000829999"/>
    </source>
</evidence>
<proteinExistence type="predicted"/>
<evidence type="ECO:0000256" key="2">
    <source>
        <dbReference type="SAM" id="SignalP"/>
    </source>
</evidence>
<organism evidence="3 4">
    <name type="scientific">Spodoptera frugiperda</name>
    <name type="common">Fall armyworm</name>
    <dbReference type="NCBI Taxonomy" id="7108"/>
    <lineage>
        <taxon>Eukaryota</taxon>
        <taxon>Metazoa</taxon>
        <taxon>Ecdysozoa</taxon>
        <taxon>Arthropoda</taxon>
        <taxon>Hexapoda</taxon>
        <taxon>Insecta</taxon>
        <taxon>Pterygota</taxon>
        <taxon>Neoptera</taxon>
        <taxon>Endopterygota</taxon>
        <taxon>Lepidoptera</taxon>
        <taxon>Glossata</taxon>
        <taxon>Ditrysia</taxon>
        <taxon>Noctuoidea</taxon>
        <taxon>Noctuidae</taxon>
        <taxon>Amphipyrinae</taxon>
        <taxon>Spodoptera</taxon>
    </lineage>
</organism>
<feature type="region of interest" description="Disordered" evidence="1">
    <location>
        <begin position="742"/>
        <end position="879"/>
    </location>
</feature>
<feature type="chain" id="PRO_5040210664" evidence="2">
    <location>
        <begin position="21"/>
        <end position="1014"/>
    </location>
</feature>
<evidence type="ECO:0000256" key="1">
    <source>
        <dbReference type="SAM" id="MobiDB-lite"/>
    </source>
</evidence>
<feature type="compositionally biased region" description="Low complexity" evidence="1">
    <location>
        <begin position="609"/>
        <end position="623"/>
    </location>
</feature>
<feature type="region of interest" description="Disordered" evidence="1">
    <location>
        <begin position="989"/>
        <end position="1014"/>
    </location>
</feature>
<feature type="region of interest" description="Disordered" evidence="1">
    <location>
        <begin position="477"/>
        <end position="525"/>
    </location>
</feature>
<dbReference type="RefSeq" id="XP_050557375.1">
    <property type="nucleotide sequence ID" value="XM_050701418.1"/>
</dbReference>
<dbReference type="GeneID" id="118262040"/>
<feature type="signal peptide" evidence="2">
    <location>
        <begin position="1"/>
        <end position="20"/>
    </location>
</feature>
<gene>
    <name evidence="4" type="primary">LOC118262040</name>
</gene>
<protein>
    <submittedName>
        <fullName evidence="4">Uncharacterized protein LOC118262040 isoform X1</fullName>
    </submittedName>
</protein>
<name>A0A9R0F340_SPOFR</name>
<keyword evidence="3" id="KW-1185">Reference proteome</keyword>
<feature type="region of interest" description="Disordered" evidence="1">
    <location>
        <begin position="39"/>
        <end position="59"/>
    </location>
</feature>